<feature type="domain" description="PARP catalytic" evidence="1">
    <location>
        <begin position="48"/>
        <end position="164"/>
    </location>
</feature>
<protein>
    <submittedName>
        <fullName evidence="3">Uncharacterized protein LOC115884601</fullName>
    </submittedName>
</protein>
<proteinExistence type="predicted"/>
<accession>A0A6J2Y7Z2</accession>
<dbReference type="KEGG" id="soy:115884601"/>
<dbReference type="OrthoDB" id="6133115at2759"/>
<dbReference type="InParanoid" id="A0A6J2Y7Z2"/>
<dbReference type="InterPro" id="IPR012317">
    <property type="entry name" value="Poly(ADP-ribose)pol_cat_dom"/>
</dbReference>
<dbReference type="GO" id="GO:1990404">
    <property type="term" value="F:NAD+-protein mono-ADP-ribosyltransferase activity"/>
    <property type="evidence" value="ECO:0007669"/>
    <property type="project" value="TreeGrafter"/>
</dbReference>
<dbReference type="Proteomes" id="UP000504635">
    <property type="component" value="Unplaced"/>
</dbReference>
<sequence length="196" mass="23354">MMVEDIFQIIPSDWQRTNYYDKPFVLTPINNPYSQEYIELKARLQGNYFHVITGMYKIENPMTYARYWNTKQRYEQKGNTRVLSLYHDTALANCDSICHWNFDWRLGQRFKYGQGVYFSLYPDVAAKRSSPQNGIYRAMFVVDVLVQNVLRATRRDNIFLPTPEFDTVVASDSMTYVKYFESEFYPKYFATYEVAL</sequence>
<gene>
    <name evidence="3" type="primary">LOC115884601</name>
</gene>
<dbReference type="PANTHER" id="PTHR45740">
    <property type="entry name" value="POLY [ADP-RIBOSE] POLYMERASE"/>
    <property type="match status" value="1"/>
</dbReference>
<dbReference type="RefSeq" id="XP_030759090.1">
    <property type="nucleotide sequence ID" value="XM_030903230.1"/>
</dbReference>
<dbReference type="InterPro" id="IPR051712">
    <property type="entry name" value="ARTD-AVP"/>
</dbReference>
<keyword evidence="2" id="KW-1185">Reference proteome</keyword>
<dbReference type="AlphaFoldDB" id="A0A6J2Y7Z2"/>
<dbReference type="GO" id="GO:0003950">
    <property type="term" value="F:NAD+ poly-ADP-ribosyltransferase activity"/>
    <property type="evidence" value="ECO:0007669"/>
    <property type="project" value="InterPro"/>
</dbReference>
<dbReference type="GO" id="GO:0005634">
    <property type="term" value="C:nucleus"/>
    <property type="evidence" value="ECO:0007669"/>
    <property type="project" value="TreeGrafter"/>
</dbReference>
<evidence type="ECO:0000313" key="2">
    <source>
        <dbReference type="Proteomes" id="UP000504635"/>
    </source>
</evidence>
<organism evidence="2 3">
    <name type="scientific">Sitophilus oryzae</name>
    <name type="common">Rice weevil</name>
    <name type="synonym">Curculio oryzae</name>
    <dbReference type="NCBI Taxonomy" id="7048"/>
    <lineage>
        <taxon>Eukaryota</taxon>
        <taxon>Metazoa</taxon>
        <taxon>Ecdysozoa</taxon>
        <taxon>Arthropoda</taxon>
        <taxon>Hexapoda</taxon>
        <taxon>Insecta</taxon>
        <taxon>Pterygota</taxon>
        <taxon>Neoptera</taxon>
        <taxon>Endopterygota</taxon>
        <taxon>Coleoptera</taxon>
        <taxon>Polyphaga</taxon>
        <taxon>Cucujiformia</taxon>
        <taxon>Curculionidae</taxon>
        <taxon>Dryophthorinae</taxon>
        <taxon>Sitophilus</taxon>
    </lineage>
</organism>
<name>A0A6J2Y7Z2_SITOR</name>
<evidence type="ECO:0000259" key="1">
    <source>
        <dbReference type="Pfam" id="PF00644"/>
    </source>
</evidence>
<dbReference type="Gene3D" id="3.90.228.10">
    <property type="match status" value="1"/>
</dbReference>
<reference evidence="3" key="1">
    <citation type="submission" date="2025-08" db="UniProtKB">
        <authorList>
            <consortium name="RefSeq"/>
        </authorList>
    </citation>
    <scope>IDENTIFICATION</scope>
    <source>
        <tissue evidence="3">Gonads</tissue>
    </source>
</reference>
<dbReference type="GeneID" id="115884601"/>
<dbReference type="PANTHER" id="PTHR45740:SF2">
    <property type="entry name" value="POLY [ADP-RIBOSE] POLYMERASE"/>
    <property type="match status" value="1"/>
</dbReference>
<dbReference type="SUPFAM" id="SSF56399">
    <property type="entry name" value="ADP-ribosylation"/>
    <property type="match status" value="1"/>
</dbReference>
<evidence type="ECO:0000313" key="3">
    <source>
        <dbReference type="RefSeq" id="XP_030759090.1"/>
    </source>
</evidence>
<dbReference type="Pfam" id="PF00644">
    <property type="entry name" value="PARP"/>
    <property type="match status" value="1"/>
</dbReference>